<dbReference type="PANTHER" id="PTHR23416:SF78">
    <property type="entry name" value="LIPOPOLYSACCHARIDE BIOSYNTHESIS O-ACETYL TRANSFERASE WBBJ-RELATED"/>
    <property type="match status" value="1"/>
</dbReference>
<dbReference type="InterPro" id="IPR011004">
    <property type="entry name" value="Trimer_LpxA-like_sf"/>
</dbReference>
<proteinExistence type="predicted"/>
<evidence type="ECO:0000313" key="2">
    <source>
        <dbReference type="Proteomes" id="UP001165069"/>
    </source>
</evidence>
<protein>
    <submittedName>
        <fullName evidence="1">Hexapeptide transferase</fullName>
    </submittedName>
</protein>
<dbReference type="InterPro" id="IPR051159">
    <property type="entry name" value="Hexapeptide_acetyltransf"/>
</dbReference>
<dbReference type="Pfam" id="PF00132">
    <property type="entry name" value="Hexapep"/>
    <property type="match status" value="1"/>
</dbReference>
<dbReference type="GO" id="GO:0016740">
    <property type="term" value="F:transferase activity"/>
    <property type="evidence" value="ECO:0007669"/>
    <property type="project" value="UniProtKB-KW"/>
</dbReference>
<dbReference type="InterPro" id="IPR001451">
    <property type="entry name" value="Hexapep"/>
</dbReference>
<accession>A0ABQ5QM08</accession>
<sequence length="173" mass="18397">MSLWAKAKRFWSLRGSRGRIMLAADTVVVGRILVPGKGLVRIGAGVRLDASQAPILLMAFPGAEIILEDGVTIESGASIEAVRSVRIGARSQLCAFSMILDNSFHQLEGDREVLPDSHPVVLEEDVLIGPRSILLPGAHLGRGTRVGPCTVLSRRTPPGAVVVGHPAVIRMPT</sequence>
<organism evidence="1 2">
    <name type="scientific">Geothrix limicola</name>
    <dbReference type="NCBI Taxonomy" id="2927978"/>
    <lineage>
        <taxon>Bacteria</taxon>
        <taxon>Pseudomonadati</taxon>
        <taxon>Acidobacteriota</taxon>
        <taxon>Holophagae</taxon>
        <taxon>Holophagales</taxon>
        <taxon>Holophagaceae</taxon>
        <taxon>Geothrix</taxon>
    </lineage>
</organism>
<dbReference type="Proteomes" id="UP001165069">
    <property type="component" value="Unassembled WGS sequence"/>
</dbReference>
<reference evidence="1 2" key="1">
    <citation type="journal article" date="2023" name="Antonie Van Leeuwenhoek">
        <title>Mesoterricola silvestris gen. nov., sp. nov., Mesoterricola sediminis sp. nov., Geothrix oryzae sp. nov., Geothrix edaphica sp. nov., Geothrix rubra sp. nov., and Geothrix limicola sp. nov., six novel members of Acidobacteriota isolated from soils.</title>
        <authorList>
            <person name="Itoh H."/>
            <person name="Sugisawa Y."/>
            <person name="Mise K."/>
            <person name="Xu Z."/>
            <person name="Kuniyasu M."/>
            <person name="Ushijima N."/>
            <person name="Kawano K."/>
            <person name="Kobayashi E."/>
            <person name="Shiratori Y."/>
            <person name="Masuda Y."/>
            <person name="Senoo K."/>
        </authorList>
    </citation>
    <scope>NUCLEOTIDE SEQUENCE [LARGE SCALE GENOMIC DNA]</scope>
    <source>
        <strain evidence="1 2">Red804</strain>
    </source>
</reference>
<gene>
    <name evidence="1" type="ORF">GETHLI_33510</name>
</gene>
<dbReference type="EMBL" id="BSDE01000008">
    <property type="protein sequence ID" value="GLH74849.1"/>
    <property type="molecule type" value="Genomic_DNA"/>
</dbReference>
<dbReference type="PANTHER" id="PTHR23416">
    <property type="entry name" value="SIALIC ACID SYNTHASE-RELATED"/>
    <property type="match status" value="1"/>
</dbReference>
<dbReference type="SUPFAM" id="SSF51161">
    <property type="entry name" value="Trimeric LpxA-like enzymes"/>
    <property type="match status" value="1"/>
</dbReference>
<dbReference type="Gene3D" id="2.160.10.10">
    <property type="entry name" value="Hexapeptide repeat proteins"/>
    <property type="match status" value="1"/>
</dbReference>
<keyword evidence="1" id="KW-0808">Transferase</keyword>
<comment type="caution">
    <text evidence="1">The sequence shown here is derived from an EMBL/GenBank/DDBJ whole genome shotgun (WGS) entry which is preliminary data.</text>
</comment>
<keyword evidence="2" id="KW-1185">Reference proteome</keyword>
<evidence type="ECO:0000313" key="1">
    <source>
        <dbReference type="EMBL" id="GLH74849.1"/>
    </source>
</evidence>
<name>A0ABQ5QM08_9BACT</name>